<protein>
    <submittedName>
        <fullName evidence="2">Uncharacterized protein</fullName>
    </submittedName>
</protein>
<organism evidence="2 3">
    <name type="scientific">Choiromyces venosus 120613-1</name>
    <dbReference type="NCBI Taxonomy" id="1336337"/>
    <lineage>
        <taxon>Eukaryota</taxon>
        <taxon>Fungi</taxon>
        <taxon>Dikarya</taxon>
        <taxon>Ascomycota</taxon>
        <taxon>Pezizomycotina</taxon>
        <taxon>Pezizomycetes</taxon>
        <taxon>Pezizales</taxon>
        <taxon>Tuberaceae</taxon>
        <taxon>Choiromyces</taxon>
    </lineage>
</organism>
<feature type="compositionally biased region" description="Basic residues" evidence="1">
    <location>
        <begin position="1"/>
        <end position="10"/>
    </location>
</feature>
<evidence type="ECO:0000313" key="3">
    <source>
        <dbReference type="Proteomes" id="UP000276215"/>
    </source>
</evidence>
<evidence type="ECO:0000256" key="1">
    <source>
        <dbReference type="SAM" id="MobiDB-lite"/>
    </source>
</evidence>
<dbReference type="EMBL" id="ML120360">
    <property type="protein sequence ID" value="RPB03971.1"/>
    <property type="molecule type" value="Genomic_DNA"/>
</dbReference>
<proteinExistence type="predicted"/>
<dbReference type="AlphaFoldDB" id="A0A3N4K6C2"/>
<evidence type="ECO:0000313" key="2">
    <source>
        <dbReference type="EMBL" id="RPB03971.1"/>
    </source>
</evidence>
<feature type="region of interest" description="Disordered" evidence="1">
    <location>
        <begin position="1"/>
        <end position="37"/>
    </location>
</feature>
<keyword evidence="3" id="KW-1185">Reference proteome</keyword>
<accession>A0A3N4K6C2</accession>
<reference evidence="2 3" key="1">
    <citation type="journal article" date="2018" name="Nat. Ecol. Evol.">
        <title>Pezizomycetes genomes reveal the molecular basis of ectomycorrhizal truffle lifestyle.</title>
        <authorList>
            <person name="Murat C."/>
            <person name="Payen T."/>
            <person name="Noel B."/>
            <person name="Kuo A."/>
            <person name="Morin E."/>
            <person name="Chen J."/>
            <person name="Kohler A."/>
            <person name="Krizsan K."/>
            <person name="Balestrini R."/>
            <person name="Da Silva C."/>
            <person name="Montanini B."/>
            <person name="Hainaut M."/>
            <person name="Levati E."/>
            <person name="Barry K.W."/>
            <person name="Belfiori B."/>
            <person name="Cichocki N."/>
            <person name="Clum A."/>
            <person name="Dockter R.B."/>
            <person name="Fauchery L."/>
            <person name="Guy J."/>
            <person name="Iotti M."/>
            <person name="Le Tacon F."/>
            <person name="Lindquist E.A."/>
            <person name="Lipzen A."/>
            <person name="Malagnac F."/>
            <person name="Mello A."/>
            <person name="Molinier V."/>
            <person name="Miyauchi S."/>
            <person name="Poulain J."/>
            <person name="Riccioni C."/>
            <person name="Rubini A."/>
            <person name="Sitrit Y."/>
            <person name="Splivallo R."/>
            <person name="Traeger S."/>
            <person name="Wang M."/>
            <person name="Zifcakova L."/>
            <person name="Wipf D."/>
            <person name="Zambonelli A."/>
            <person name="Paolocci F."/>
            <person name="Nowrousian M."/>
            <person name="Ottonello S."/>
            <person name="Baldrian P."/>
            <person name="Spatafora J.W."/>
            <person name="Henrissat B."/>
            <person name="Nagy L.G."/>
            <person name="Aury J.M."/>
            <person name="Wincker P."/>
            <person name="Grigoriev I.V."/>
            <person name="Bonfante P."/>
            <person name="Martin F.M."/>
        </authorList>
    </citation>
    <scope>NUCLEOTIDE SEQUENCE [LARGE SCALE GENOMIC DNA]</scope>
    <source>
        <strain evidence="2 3">120613-1</strain>
    </source>
</reference>
<sequence>MQKEKKRVTPSHRDEISRLCKRASGTQTPPESGCHPFPFPFPCLSPQPAL</sequence>
<dbReference type="Proteomes" id="UP000276215">
    <property type="component" value="Unassembled WGS sequence"/>
</dbReference>
<name>A0A3N4K6C2_9PEZI</name>
<feature type="non-terminal residue" evidence="2">
    <location>
        <position position="50"/>
    </location>
</feature>
<gene>
    <name evidence="2" type="ORF">L873DRAFT_1799965</name>
</gene>